<keyword evidence="6" id="KW-1185">Reference proteome</keyword>
<feature type="domain" description="IC97/Casc1 N-terminal" evidence="4">
    <location>
        <begin position="17"/>
        <end position="205"/>
    </location>
</feature>
<sequence length="931" mass="109213">MADIVSKRESISEPVRRMRKKAKGKEASKENEIKSNKERQKREESERRKREMLLSAITMLFKKVKAKGIRDIHKDEEIKEWKRYTSYNRLPYPEVPTSVRKHFLIWCQEKKFADLEEINKSVNLYIPIFNIVKQIADIPLKAYTNIIKSIQEIVVEWKSEFIKKIDYACFLLIKDIRKYFSHLDFYTKEYHKTFEHFKLGMWSLLDVPMRSDIIRELPIITFPSMEITVSLPFPYNSKPFVLRVIYTTFDFFSDLTKTSHKPDFTKAPDLLSETKRYEELKEAVQTELNELQKEKLRLLKLEKQKTEKDDAAEMYSPQLEIQEDISKNQEDNERKLSRRSTTTSLVSSVSQGPERANSANSQFSIISAQNKSLSGLVINTKSDSKTSFPFLDIKKSLPIWEAKSSDSEAGGQSRYSINTFSSKIRTSNVYTGDNYYDDKVNRNVIRWSCPDLDLLVARDSEMDVAKSFSFLDLIFYLYDNETLGLFNSEKTIQELVRQNHLQKKEKIDVNQEIKPMYEIISKREEERYYQFVEQMTIKTEPYEVNLRKCHTFSGIYCVDLFKHTSDLCRIQIGNFLQTQIGPYQLEKDDFCIQTKKPTSDSSIDNFEIKFEDYYFHLEEIQEIEQPIEEDEMDLNEAEIRNEEKLIVIKIYLPRNVFWFMKPQPAVWDNEKKIWSVEHVHKVEHNRQNFMIQFKLGKVGPIAMFTFRFHELPYKNWTLSPQDEDGTVVLTLEGQHLTVEFKVIQDKICLNNIMGYSQHLLEGIIGKLVSISELMDKMKSMGLDVFPEDDTFLYVKGCSAKPSALEDHIYFTMSMFSNTLQFTSSSWNLAIGRNDIAFQSRLHAPYSLLSYATYKANIFRCEMVIINDDAQKFPETTNQGKEFFPDSYSLLSKLYAKNVHFLQSDSTMVYTVYTLLTRTKVLTFSGDPSKCL</sequence>
<evidence type="ECO:0000313" key="6">
    <source>
        <dbReference type="Proteomes" id="UP000494040"/>
    </source>
</evidence>
<organism evidence="5 6">
    <name type="scientific">Cimex lectularius</name>
    <name type="common">Bed bug</name>
    <name type="synonym">Acanthia lectularia</name>
    <dbReference type="NCBI Taxonomy" id="79782"/>
    <lineage>
        <taxon>Eukaryota</taxon>
        <taxon>Metazoa</taxon>
        <taxon>Ecdysozoa</taxon>
        <taxon>Arthropoda</taxon>
        <taxon>Hexapoda</taxon>
        <taxon>Insecta</taxon>
        <taxon>Pterygota</taxon>
        <taxon>Neoptera</taxon>
        <taxon>Paraneoptera</taxon>
        <taxon>Hemiptera</taxon>
        <taxon>Heteroptera</taxon>
        <taxon>Panheteroptera</taxon>
        <taxon>Cimicomorpha</taxon>
        <taxon>Cimicidae</taxon>
        <taxon>Cimex</taxon>
    </lineage>
</organism>
<feature type="compositionally biased region" description="Low complexity" evidence="2">
    <location>
        <begin position="339"/>
        <end position="350"/>
    </location>
</feature>
<proteinExistence type="inferred from homology"/>
<dbReference type="EnsemblMetazoa" id="XM_014393011.2">
    <property type="protein sequence ID" value="XP_014248497.1"/>
    <property type="gene ID" value="LOC106666105"/>
</dbReference>
<dbReference type="GO" id="GO:0008017">
    <property type="term" value="F:microtubule binding"/>
    <property type="evidence" value="ECO:0007669"/>
    <property type="project" value="TreeGrafter"/>
</dbReference>
<reference evidence="5" key="1">
    <citation type="submission" date="2022-01" db="UniProtKB">
        <authorList>
            <consortium name="EnsemblMetazoa"/>
        </authorList>
    </citation>
    <scope>IDENTIFICATION</scope>
</reference>
<name>A0A8I6TE34_CIMLE</name>
<dbReference type="Pfam" id="PF12366">
    <property type="entry name" value="Casc1_C"/>
    <property type="match status" value="1"/>
</dbReference>
<feature type="compositionally biased region" description="Basic and acidic residues" evidence="2">
    <location>
        <begin position="1"/>
        <end position="16"/>
    </location>
</feature>
<dbReference type="KEGG" id="clec:106666105"/>
<dbReference type="AlphaFoldDB" id="A0A8I6TE34"/>
<evidence type="ECO:0000256" key="2">
    <source>
        <dbReference type="SAM" id="MobiDB-lite"/>
    </source>
</evidence>
<dbReference type="InterPro" id="IPR023247">
    <property type="entry name" value="IC97/Dnai7-like"/>
</dbReference>
<feature type="compositionally biased region" description="Basic and acidic residues" evidence="2">
    <location>
        <begin position="324"/>
        <end position="335"/>
    </location>
</feature>
<dbReference type="PANTHER" id="PTHR20929:SF11">
    <property type="entry name" value="DYNEIN AXONEMAL INTERMEDIATE CHAIN 7"/>
    <property type="match status" value="1"/>
</dbReference>
<evidence type="ECO:0000259" key="4">
    <source>
        <dbReference type="Pfam" id="PF15927"/>
    </source>
</evidence>
<evidence type="ECO:0000259" key="3">
    <source>
        <dbReference type="Pfam" id="PF12366"/>
    </source>
</evidence>
<dbReference type="GO" id="GO:0005930">
    <property type="term" value="C:axoneme"/>
    <property type="evidence" value="ECO:0007669"/>
    <property type="project" value="TreeGrafter"/>
</dbReference>
<dbReference type="OMA" id="EFEREIW"/>
<dbReference type="PANTHER" id="PTHR20929">
    <property type="entry name" value="LUNG ADENOMA SUSCEPTIBILITY 1-RELATED"/>
    <property type="match status" value="1"/>
</dbReference>
<comment type="similarity">
    <text evidence="1">Belongs to the DNAI7 family.</text>
</comment>
<dbReference type="OrthoDB" id="297923at2759"/>
<evidence type="ECO:0000256" key="1">
    <source>
        <dbReference type="ARBA" id="ARBA00024332"/>
    </source>
</evidence>
<dbReference type="Proteomes" id="UP000494040">
    <property type="component" value="Unassembled WGS sequence"/>
</dbReference>
<accession>A0A8I6TE34</accession>
<dbReference type="InterPro" id="IPR022110">
    <property type="entry name" value="CASC1_C"/>
</dbReference>
<protein>
    <recommendedName>
        <fullName evidence="7">Axonemal 84 kDa protein</fullName>
    </recommendedName>
</protein>
<feature type="region of interest" description="Disordered" evidence="2">
    <location>
        <begin position="307"/>
        <end position="358"/>
    </location>
</feature>
<dbReference type="Pfam" id="PF15927">
    <property type="entry name" value="Casc1_N"/>
    <property type="match status" value="1"/>
</dbReference>
<evidence type="ECO:0000313" key="5">
    <source>
        <dbReference type="EnsemblMetazoa" id="XP_014248497.1"/>
    </source>
</evidence>
<dbReference type="InterPro" id="IPR031826">
    <property type="entry name" value="IC97/Casc1_N"/>
</dbReference>
<dbReference type="GeneID" id="106666105"/>
<feature type="region of interest" description="Disordered" evidence="2">
    <location>
        <begin position="1"/>
        <end position="48"/>
    </location>
</feature>
<feature type="compositionally biased region" description="Basic and acidic residues" evidence="2">
    <location>
        <begin position="24"/>
        <end position="48"/>
    </location>
</feature>
<evidence type="ECO:0008006" key="7">
    <source>
        <dbReference type="Google" id="ProtNLM"/>
    </source>
</evidence>
<feature type="domain" description="CASC1 C-terminal" evidence="3">
    <location>
        <begin position="672"/>
        <end position="838"/>
    </location>
</feature>
<dbReference type="GO" id="GO:0048487">
    <property type="term" value="F:beta-tubulin binding"/>
    <property type="evidence" value="ECO:0007669"/>
    <property type="project" value="TreeGrafter"/>
</dbReference>
<dbReference type="RefSeq" id="XP_014248497.1">
    <property type="nucleotide sequence ID" value="XM_014393011.2"/>
</dbReference>